<dbReference type="InterPro" id="IPR036513">
    <property type="entry name" value="STAS_dom_sf"/>
</dbReference>
<name>A0ABT0ZV09_9PSEU</name>
<sequence>MAQLPGDSFHCTLCPVGDVDVLRIVGDIDTLTTSAFTGALAEALARGPRDGPGQLVLDLGGVGFVSVAGMRSIVEAAQAAAEAGIVFRVAGLAALQRSLAELIWPGTLRHGFPTAQDAGAAP</sequence>
<protein>
    <submittedName>
        <fullName evidence="2">STAS domain-containing protein</fullName>
    </submittedName>
</protein>
<evidence type="ECO:0000259" key="1">
    <source>
        <dbReference type="PROSITE" id="PS50801"/>
    </source>
</evidence>
<evidence type="ECO:0000313" key="2">
    <source>
        <dbReference type="EMBL" id="MCO1654570.1"/>
    </source>
</evidence>
<dbReference type="EMBL" id="JAGSOV010000011">
    <property type="protein sequence ID" value="MCO1654570.1"/>
    <property type="molecule type" value="Genomic_DNA"/>
</dbReference>
<dbReference type="PROSITE" id="PS50801">
    <property type="entry name" value="STAS"/>
    <property type="match status" value="1"/>
</dbReference>
<dbReference type="InterPro" id="IPR058548">
    <property type="entry name" value="MlaB-like_STAS"/>
</dbReference>
<accession>A0ABT0ZV09</accession>
<dbReference type="Pfam" id="PF13466">
    <property type="entry name" value="STAS_2"/>
    <property type="match status" value="1"/>
</dbReference>
<comment type="caution">
    <text evidence="2">The sequence shown here is derived from an EMBL/GenBank/DDBJ whole genome shotgun (WGS) entry which is preliminary data.</text>
</comment>
<dbReference type="SUPFAM" id="SSF52091">
    <property type="entry name" value="SpoIIaa-like"/>
    <property type="match status" value="1"/>
</dbReference>
<dbReference type="InterPro" id="IPR002645">
    <property type="entry name" value="STAS_dom"/>
</dbReference>
<feature type="domain" description="STAS" evidence="1">
    <location>
        <begin position="18"/>
        <end position="103"/>
    </location>
</feature>
<proteinExistence type="predicted"/>
<reference evidence="2" key="1">
    <citation type="submission" date="2021-04" db="EMBL/GenBank/DDBJ databases">
        <title>Pseudonocardia sp. nov., isolated from sandy soil of mangrove forest.</title>
        <authorList>
            <person name="Zan Z."/>
            <person name="Huang R."/>
            <person name="Liu W."/>
        </authorList>
    </citation>
    <scope>NUCLEOTIDE SEQUENCE</scope>
    <source>
        <strain evidence="2">S2-4</strain>
    </source>
</reference>
<evidence type="ECO:0000313" key="3">
    <source>
        <dbReference type="Proteomes" id="UP001165283"/>
    </source>
</evidence>
<gene>
    <name evidence="2" type="ORF">KDL28_05820</name>
</gene>
<dbReference type="Proteomes" id="UP001165283">
    <property type="component" value="Unassembled WGS sequence"/>
</dbReference>
<dbReference type="CDD" id="cd07043">
    <property type="entry name" value="STAS_anti-anti-sigma_factors"/>
    <property type="match status" value="1"/>
</dbReference>
<keyword evidence="3" id="KW-1185">Reference proteome</keyword>
<dbReference type="RefSeq" id="WP_252436185.1">
    <property type="nucleotide sequence ID" value="NZ_JAGSOV010000011.1"/>
</dbReference>
<organism evidence="2 3">
    <name type="scientific">Pseudonocardia humida</name>
    <dbReference type="NCBI Taxonomy" id="2800819"/>
    <lineage>
        <taxon>Bacteria</taxon>
        <taxon>Bacillati</taxon>
        <taxon>Actinomycetota</taxon>
        <taxon>Actinomycetes</taxon>
        <taxon>Pseudonocardiales</taxon>
        <taxon>Pseudonocardiaceae</taxon>
        <taxon>Pseudonocardia</taxon>
    </lineage>
</organism>
<dbReference type="Gene3D" id="3.30.750.24">
    <property type="entry name" value="STAS domain"/>
    <property type="match status" value="1"/>
</dbReference>